<feature type="transmembrane region" description="Helical" evidence="3">
    <location>
        <begin position="108"/>
        <end position="126"/>
    </location>
</feature>
<evidence type="ECO:0000256" key="2">
    <source>
        <dbReference type="ARBA" id="ARBA00022989"/>
    </source>
</evidence>
<dbReference type="EMBL" id="CP060636">
    <property type="protein sequence ID" value="QNM11617.1"/>
    <property type="molecule type" value="Genomic_DNA"/>
</dbReference>
<evidence type="ECO:0000313" key="5">
    <source>
        <dbReference type="Proteomes" id="UP000515856"/>
    </source>
</evidence>
<proteinExistence type="predicted"/>
<protein>
    <submittedName>
        <fullName evidence="4">ECF transporter S component</fullName>
    </submittedName>
</protein>
<evidence type="ECO:0000256" key="1">
    <source>
        <dbReference type="ARBA" id="ARBA00022692"/>
    </source>
</evidence>
<dbReference type="RefSeq" id="WP_117452365.1">
    <property type="nucleotide sequence ID" value="NZ_CP060636.1"/>
</dbReference>
<evidence type="ECO:0000256" key="3">
    <source>
        <dbReference type="SAM" id="Phobius"/>
    </source>
</evidence>
<dbReference type="InterPro" id="IPR009825">
    <property type="entry name" value="ECF_substrate-spec-like"/>
</dbReference>
<gene>
    <name evidence="4" type="ORF">H9Q80_15395</name>
</gene>
<dbReference type="Gene3D" id="1.10.1760.20">
    <property type="match status" value="1"/>
</dbReference>
<name>A0A7G9GLD5_9FIRM</name>
<feature type="transmembrane region" description="Helical" evidence="3">
    <location>
        <begin position="74"/>
        <end position="96"/>
    </location>
</feature>
<dbReference type="AlphaFoldDB" id="A0A7G9GLD5"/>
<keyword evidence="1 3" id="KW-0812">Transmembrane</keyword>
<dbReference type="PANTHER" id="PTHR37815:SF3">
    <property type="entry name" value="UPF0397 PROTEIN SPR0429"/>
    <property type="match status" value="1"/>
</dbReference>
<dbReference type="KEGG" id="ehn:H9Q80_15395"/>
<sequence>MKKKTLTTQEIVLYALGMAVVFVATMYIKIPNALNGYFNLGDGFILLFASIVDPLGGFLIGGLGSALADVAGGYAYYFFPTLIIKGLEGVVVSYLLRKFGEKAKWGAYGLGCVIMVVGYFLAKWYLKGSMAIALTGIPENIFQSGVGYVIAIVALPVVKRCLHQKKLNVQAVK</sequence>
<accession>A0A7G9GLD5</accession>
<dbReference type="PANTHER" id="PTHR37815">
    <property type="entry name" value="UPF0397 PROTEIN BC_2624-RELATED"/>
    <property type="match status" value="1"/>
</dbReference>
<keyword evidence="2 3" id="KW-1133">Transmembrane helix</keyword>
<dbReference type="Pfam" id="PF07155">
    <property type="entry name" value="ECF-ribofla_trS"/>
    <property type="match status" value="1"/>
</dbReference>
<dbReference type="Proteomes" id="UP000515856">
    <property type="component" value="Chromosome"/>
</dbReference>
<feature type="transmembrane region" description="Helical" evidence="3">
    <location>
        <begin position="12"/>
        <end position="32"/>
    </location>
</feature>
<organism evidence="4 5">
    <name type="scientific">[Eubacterium] hominis</name>
    <dbReference type="NCBI Taxonomy" id="2764325"/>
    <lineage>
        <taxon>Bacteria</taxon>
        <taxon>Bacillati</taxon>
        <taxon>Bacillota</taxon>
        <taxon>Erysipelotrichia</taxon>
        <taxon>Erysipelotrichales</taxon>
        <taxon>Erysipelotrichaceae</taxon>
        <taxon>Amedibacillus</taxon>
    </lineage>
</organism>
<evidence type="ECO:0000313" key="4">
    <source>
        <dbReference type="EMBL" id="QNM11617.1"/>
    </source>
</evidence>
<feature type="transmembrane region" description="Helical" evidence="3">
    <location>
        <begin position="44"/>
        <end position="68"/>
    </location>
</feature>
<keyword evidence="5" id="KW-1185">Reference proteome</keyword>
<keyword evidence="3" id="KW-0472">Membrane</keyword>
<dbReference type="GO" id="GO:0016020">
    <property type="term" value="C:membrane"/>
    <property type="evidence" value="ECO:0007669"/>
    <property type="project" value="InterPro"/>
</dbReference>
<reference evidence="4 5" key="1">
    <citation type="submission" date="2020-08" db="EMBL/GenBank/DDBJ databases">
        <authorList>
            <person name="Liu C."/>
            <person name="Sun Q."/>
        </authorList>
    </citation>
    <scope>NUCLEOTIDE SEQUENCE [LARGE SCALE GENOMIC DNA]</scope>
    <source>
        <strain evidence="4 5">NSJ-61</strain>
    </source>
</reference>